<dbReference type="Proteomes" id="UP000249808">
    <property type="component" value="Unassembled WGS sequence"/>
</dbReference>
<dbReference type="InterPro" id="IPR036291">
    <property type="entry name" value="NAD(P)-bd_dom_sf"/>
</dbReference>
<dbReference type="SUPFAM" id="SSF51735">
    <property type="entry name" value="NAD(P)-binding Rossmann-fold domains"/>
    <property type="match status" value="1"/>
</dbReference>
<comment type="caution">
    <text evidence="2">The sequence shown here is derived from an EMBL/GenBank/DDBJ whole genome shotgun (WGS) entry which is preliminary data.</text>
</comment>
<evidence type="ECO:0000313" key="2">
    <source>
        <dbReference type="EMBL" id="RAK44779.1"/>
    </source>
</evidence>
<dbReference type="EMBL" id="PZJH01000003">
    <property type="protein sequence ID" value="RAK44779.1"/>
    <property type="molecule type" value="Genomic_DNA"/>
</dbReference>
<name>A0A327ZRC5_9STAP</name>
<dbReference type="CDD" id="cd05263">
    <property type="entry name" value="MupV_like_SDR_e"/>
    <property type="match status" value="1"/>
</dbReference>
<accession>A0A327ZRC5</accession>
<feature type="domain" description="Thioester reductase (TE)" evidence="1">
    <location>
        <begin position="5"/>
        <end position="235"/>
    </location>
</feature>
<proteinExistence type="predicted"/>
<evidence type="ECO:0000313" key="3">
    <source>
        <dbReference type="Proteomes" id="UP000249808"/>
    </source>
</evidence>
<reference evidence="2 3" key="1">
    <citation type="journal article" date="2018" name="Front. Microbiol.">
        <title>Description and Comparative Genomics of Macrococcus caseolyticus subsp. hominis subsp. nov., Macrococcus goetzii sp. nov., Macrococcus epidermidis sp. nov., and Macrococcus bohemicus sp. nov., Novel Macrococci From Human Clinical Material With Virulence Potential and Suspected Uptake of Foreign DNA by Natural Transformation.</title>
        <authorList>
            <person name="Maslanova I."/>
            <person name="Wertheimer Z."/>
            <person name="Sedlacek I."/>
            <person name="Svec P."/>
            <person name="Indrakova A."/>
            <person name="Kovarovic V."/>
            <person name="Schumann P."/>
            <person name="Sproer C."/>
            <person name="Kralova S."/>
            <person name="Sedo O."/>
            <person name="Kristofova L."/>
            <person name="Vrbovska V."/>
            <person name="Fuzik T."/>
            <person name="Petras P."/>
            <person name="Zdrahal Z."/>
            <person name="Ruzickova V."/>
            <person name="Doskar J."/>
            <person name="Pantucek R."/>
        </authorList>
    </citation>
    <scope>NUCLEOTIDE SEQUENCE [LARGE SCALE GENOMIC DNA]</scope>
    <source>
        <strain evidence="2 3">01/688</strain>
    </source>
</reference>
<dbReference type="PANTHER" id="PTHR43245">
    <property type="entry name" value="BIFUNCTIONAL POLYMYXIN RESISTANCE PROTEIN ARNA"/>
    <property type="match status" value="1"/>
</dbReference>
<gene>
    <name evidence="2" type="ORF">BHU61_08700</name>
</gene>
<dbReference type="InterPro" id="IPR050177">
    <property type="entry name" value="Lipid_A_modif_metabolic_enz"/>
</dbReference>
<dbReference type="Pfam" id="PF07993">
    <property type="entry name" value="NAD_binding_4"/>
    <property type="match status" value="1"/>
</dbReference>
<organism evidence="2 3">
    <name type="scientific">Macrococcus epidermidis</name>
    <dbReference type="NCBI Taxonomy" id="1902580"/>
    <lineage>
        <taxon>Bacteria</taxon>
        <taxon>Bacillati</taxon>
        <taxon>Bacillota</taxon>
        <taxon>Bacilli</taxon>
        <taxon>Bacillales</taxon>
        <taxon>Staphylococcaceae</taxon>
        <taxon>Macrococcus</taxon>
    </lineage>
</organism>
<sequence>MKIFLTGATGFVGAQLINNLLNNKDYELYVLYRDEHRKNKLITEDNKDRLHLIKGDITAEDFGVDNDTISRLPAMDYFYHLAALVKFDEDLREDLFKINYEGTKHALAFAEKINTNHFLYVSTAYTVGINEDAKEILHDIDAETNNPYEESKVKAEHLVAASNMKTSILRPAIIIGDSVTGEADSKFTMYGFMKALKVFKRKMDRNPESDKHTYRLFVDDNCTSNLVPVDYVVRVLTRAIPNAEDKKIYHITNNEPPENLAVLEIIKKYLNFDQLTVAPTSDQHTMNDQEAILNGYIDVFEPYFKKSITFDETNTKSMLDKTGENTLTLTTAQLDHIIEVFFKS</sequence>
<dbReference type="RefSeq" id="WP_111716217.1">
    <property type="nucleotide sequence ID" value="NZ_PZJH01000003.1"/>
</dbReference>
<keyword evidence="3" id="KW-1185">Reference proteome</keyword>
<protein>
    <recommendedName>
        <fullName evidence="1">Thioester reductase (TE) domain-containing protein</fullName>
    </recommendedName>
</protein>
<evidence type="ECO:0000259" key="1">
    <source>
        <dbReference type="Pfam" id="PF07993"/>
    </source>
</evidence>
<dbReference type="Gene3D" id="3.40.50.720">
    <property type="entry name" value="NAD(P)-binding Rossmann-like Domain"/>
    <property type="match status" value="1"/>
</dbReference>
<dbReference type="InterPro" id="IPR013120">
    <property type="entry name" value="FAR_NAD-bd"/>
</dbReference>
<dbReference type="AlphaFoldDB" id="A0A327ZRC5"/>